<dbReference type="PANTHER" id="PTHR12176">
    <property type="entry name" value="SAM-DEPENDENT METHYLTRANSFERASE SUPERFAMILY PROTEIN"/>
    <property type="match status" value="1"/>
</dbReference>
<feature type="compositionally biased region" description="Polar residues" evidence="4">
    <location>
        <begin position="139"/>
        <end position="151"/>
    </location>
</feature>
<evidence type="ECO:0000313" key="6">
    <source>
        <dbReference type="Proteomes" id="UP001633002"/>
    </source>
</evidence>
<evidence type="ECO:0008006" key="7">
    <source>
        <dbReference type="Google" id="ProtNLM"/>
    </source>
</evidence>
<reference evidence="5 6" key="1">
    <citation type="submission" date="2024-09" db="EMBL/GenBank/DDBJ databases">
        <title>Chromosome-scale assembly of Riccia sorocarpa.</title>
        <authorList>
            <person name="Paukszto L."/>
        </authorList>
    </citation>
    <scope>NUCLEOTIDE SEQUENCE [LARGE SCALE GENOMIC DNA]</scope>
    <source>
        <strain evidence="5">LP-2024</strain>
        <tissue evidence="5">Aerial parts of the thallus</tissue>
    </source>
</reference>
<dbReference type="EMBL" id="JBJQOH010000001">
    <property type="protein sequence ID" value="KAL3701934.1"/>
    <property type="molecule type" value="Genomic_DNA"/>
</dbReference>
<dbReference type="PANTHER" id="PTHR12176:SF77">
    <property type="entry name" value="S-ADENOSYL-L-METHIONINE-DEPENDENT METHYLTRANSFERASES SUPERFAMILY PROTEIN"/>
    <property type="match status" value="1"/>
</dbReference>
<dbReference type="GO" id="GO:0032259">
    <property type="term" value="P:methylation"/>
    <property type="evidence" value="ECO:0007669"/>
    <property type="project" value="UniProtKB-KW"/>
</dbReference>
<dbReference type="InterPro" id="IPR029063">
    <property type="entry name" value="SAM-dependent_MTases_sf"/>
</dbReference>
<gene>
    <name evidence="5" type="ORF">R1sor_019956</name>
</gene>
<dbReference type="Gene3D" id="3.40.50.150">
    <property type="entry name" value="Vaccinia Virus protein VP39"/>
    <property type="match status" value="1"/>
</dbReference>
<organism evidence="5 6">
    <name type="scientific">Riccia sorocarpa</name>
    <dbReference type="NCBI Taxonomy" id="122646"/>
    <lineage>
        <taxon>Eukaryota</taxon>
        <taxon>Viridiplantae</taxon>
        <taxon>Streptophyta</taxon>
        <taxon>Embryophyta</taxon>
        <taxon>Marchantiophyta</taxon>
        <taxon>Marchantiopsida</taxon>
        <taxon>Marchantiidae</taxon>
        <taxon>Marchantiales</taxon>
        <taxon>Ricciaceae</taxon>
        <taxon>Riccia</taxon>
    </lineage>
</organism>
<keyword evidence="3" id="KW-0808">Transferase</keyword>
<sequence length="488" mass="54892">MEMLMRVRLPSPAPAILLVSIHTHSQARSQFKFLLSVQTSRPASLSLGQSQTTIHRSRERPFPRDINFSCAFMRNYQKGRRGILNASAGRNLLTGSNSSPCRSRNCWQPPFRSTECRVRKHGGIRVFSTSPGGGEGQDSAKSNVTSSSSRGQEWAQEIPAEETKFLASIRTRYNYVRVLEISKASDHPLAGARVLLLDRFGNVHSVYHEYRLLTDSYYDIFPSLPTIIPDGPIAILGLGAGTAARIIHHFWPEIDLHGWELDPAVIFVARKFFDLDELEWSEDSNHKNYDSTPLRQGFIDAGSYRKWKRTSFSVFMEDADAHRPKGRLRVMVGDALSSEVSIEGGFAGIIVDLFTDGAVIPALQDPQVWREMKKKLRPGGRIMVNCGGGCVDAGEGKKDGRVTMEETIAAMAEEFPGELSILPLRRLPFRRNHHLVFVRLVEADDEFKRVRKSEVRKRRDVAYSRRFIVRSEMSGEKLLCTSEISGTP</sequence>
<evidence type="ECO:0000256" key="1">
    <source>
        <dbReference type="ARBA" id="ARBA00008361"/>
    </source>
</evidence>
<keyword evidence="6" id="KW-1185">Reference proteome</keyword>
<comment type="caution">
    <text evidence="5">The sequence shown here is derived from an EMBL/GenBank/DDBJ whole genome shotgun (WGS) entry which is preliminary data.</text>
</comment>
<evidence type="ECO:0000256" key="3">
    <source>
        <dbReference type="ARBA" id="ARBA00022679"/>
    </source>
</evidence>
<dbReference type="Proteomes" id="UP001633002">
    <property type="component" value="Unassembled WGS sequence"/>
</dbReference>
<protein>
    <recommendedName>
        <fullName evidence="7">S-adenosyl-L-methionine-dependent methyltransferase</fullName>
    </recommendedName>
</protein>
<dbReference type="AlphaFoldDB" id="A0ABD3IFN5"/>
<dbReference type="InterPro" id="IPR051419">
    <property type="entry name" value="Lys/N-term_MeTrsfase_sf"/>
</dbReference>
<dbReference type="GO" id="GO:0008168">
    <property type="term" value="F:methyltransferase activity"/>
    <property type="evidence" value="ECO:0007669"/>
    <property type="project" value="UniProtKB-KW"/>
</dbReference>
<comment type="similarity">
    <text evidence="1">Belongs to the methyltransferase superfamily.</text>
</comment>
<evidence type="ECO:0000313" key="5">
    <source>
        <dbReference type="EMBL" id="KAL3701934.1"/>
    </source>
</evidence>
<feature type="region of interest" description="Disordered" evidence="4">
    <location>
        <begin position="126"/>
        <end position="156"/>
    </location>
</feature>
<name>A0ABD3IFN5_9MARC</name>
<evidence type="ECO:0000256" key="4">
    <source>
        <dbReference type="SAM" id="MobiDB-lite"/>
    </source>
</evidence>
<dbReference type="SUPFAM" id="SSF53335">
    <property type="entry name" value="S-adenosyl-L-methionine-dependent methyltransferases"/>
    <property type="match status" value="1"/>
</dbReference>
<evidence type="ECO:0000256" key="2">
    <source>
        <dbReference type="ARBA" id="ARBA00022603"/>
    </source>
</evidence>
<accession>A0ABD3IFN5</accession>
<keyword evidence="2" id="KW-0489">Methyltransferase</keyword>
<proteinExistence type="inferred from homology"/>